<protein>
    <recommendedName>
        <fullName evidence="3">Matrixin family metalloprotease</fullName>
    </recommendedName>
</protein>
<keyword evidence="2" id="KW-1185">Reference proteome</keyword>
<sequence>MPVKAWVYHDDNGNDGLTQVQIERSIKTMNENFSGITNATGNTHAHIMVQFYLNCDITYVNSSQYTLDPSDNEVKDMFEDNHTSGMMNIHYIQESDDFGGKANRPHENPPFSFTVVGNARQTSTMAHEAGHAFSLSHTHQGRC</sequence>
<dbReference type="Gene3D" id="3.40.390.10">
    <property type="entry name" value="Collagenase (Catalytic Domain)"/>
    <property type="match status" value="1"/>
</dbReference>
<dbReference type="AlphaFoldDB" id="A0A7K3WVB7"/>
<gene>
    <name evidence="1" type="ORF">G3O08_19115</name>
</gene>
<proteinExistence type="predicted"/>
<dbReference type="GO" id="GO:0008237">
    <property type="term" value="F:metallopeptidase activity"/>
    <property type="evidence" value="ECO:0007669"/>
    <property type="project" value="InterPro"/>
</dbReference>
<dbReference type="SUPFAM" id="SSF55486">
    <property type="entry name" value="Metalloproteases ('zincins'), catalytic domain"/>
    <property type="match status" value="1"/>
</dbReference>
<dbReference type="InterPro" id="IPR024079">
    <property type="entry name" value="MetalloPept_cat_dom_sf"/>
</dbReference>
<evidence type="ECO:0008006" key="3">
    <source>
        <dbReference type="Google" id="ProtNLM"/>
    </source>
</evidence>
<comment type="caution">
    <text evidence="1">The sequence shown here is derived from an EMBL/GenBank/DDBJ whole genome shotgun (WGS) entry which is preliminary data.</text>
</comment>
<organism evidence="1 2">
    <name type="scientific">Cryomorpha ignava</name>
    <dbReference type="NCBI Taxonomy" id="101383"/>
    <lineage>
        <taxon>Bacteria</taxon>
        <taxon>Pseudomonadati</taxon>
        <taxon>Bacteroidota</taxon>
        <taxon>Flavobacteriia</taxon>
        <taxon>Flavobacteriales</taxon>
        <taxon>Cryomorphaceae</taxon>
        <taxon>Cryomorpha</taxon>
    </lineage>
</organism>
<evidence type="ECO:0000313" key="2">
    <source>
        <dbReference type="Proteomes" id="UP000486602"/>
    </source>
</evidence>
<dbReference type="Proteomes" id="UP000486602">
    <property type="component" value="Unassembled WGS sequence"/>
</dbReference>
<evidence type="ECO:0000313" key="1">
    <source>
        <dbReference type="EMBL" id="NEN25607.1"/>
    </source>
</evidence>
<name>A0A7K3WVB7_9FLAO</name>
<dbReference type="EMBL" id="JAAGVY010000063">
    <property type="protein sequence ID" value="NEN25607.1"/>
    <property type="molecule type" value="Genomic_DNA"/>
</dbReference>
<reference evidence="1 2" key="1">
    <citation type="submission" date="2020-02" db="EMBL/GenBank/DDBJ databases">
        <title>Out from the shadows clarifying the taxonomy of the family Cryomorphaceae and related taxa by utilizing the GTDB taxonomic framework.</title>
        <authorList>
            <person name="Bowman J.P."/>
        </authorList>
    </citation>
    <scope>NUCLEOTIDE SEQUENCE [LARGE SCALE GENOMIC DNA]</scope>
    <source>
        <strain evidence="1 2">QSSC 1-22</strain>
    </source>
</reference>
<accession>A0A7K3WVB7</accession>